<dbReference type="RefSeq" id="WP_053282191.1">
    <property type="nucleotide sequence ID" value="NZ_JNVD01000008.1"/>
</dbReference>
<evidence type="ECO:0000313" key="2">
    <source>
        <dbReference type="Proteomes" id="UP000037442"/>
    </source>
</evidence>
<name>A0A0L7N3Z1_COMTE</name>
<dbReference type="AlphaFoldDB" id="A0A0L7N3Z1"/>
<dbReference type="EMBL" id="JNVD01000008">
    <property type="protein sequence ID" value="KOC28568.1"/>
    <property type="molecule type" value="Genomic_DNA"/>
</dbReference>
<accession>A0A0L7N3Z1</accession>
<gene>
    <name evidence="1" type="ORF">GL58_25485</name>
</gene>
<proteinExistence type="predicted"/>
<evidence type="ECO:0000313" key="1">
    <source>
        <dbReference type="EMBL" id="KOC28568.1"/>
    </source>
</evidence>
<dbReference type="Proteomes" id="UP000037442">
    <property type="component" value="Unassembled WGS sequence"/>
</dbReference>
<reference evidence="2" key="1">
    <citation type="submission" date="2014-06" db="EMBL/GenBank/DDBJ databases">
        <title>Draft genome sequence of C. testosteroni WDL7.</title>
        <authorList>
            <person name="Wu Y."/>
            <person name="Seshan H."/>
            <person name="Arumugam K."/>
        </authorList>
    </citation>
    <scope>NUCLEOTIDE SEQUENCE [LARGE SCALE GENOMIC DNA]</scope>
    <source>
        <strain evidence="2">WDL7</strain>
    </source>
</reference>
<organism evidence="1 2">
    <name type="scientific">Comamonas testosteroni</name>
    <name type="common">Pseudomonas testosteroni</name>
    <dbReference type="NCBI Taxonomy" id="285"/>
    <lineage>
        <taxon>Bacteria</taxon>
        <taxon>Pseudomonadati</taxon>
        <taxon>Pseudomonadota</taxon>
        <taxon>Betaproteobacteria</taxon>
        <taxon>Burkholderiales</taxon>
        <taxon>Comamonadaceae</taxon>
        <taxon>Comamonas</taxon>
    </lineage>
</organism>
<sequence length="79" mass="8614">MHFITRLARKYDAVATVKQKHLLFTPINGTKTSKGESLPHSSRSPVSMVISTAGPAAPAMPMTAWRRFGMTESLASARK</sequence>
<protein>
    <submittedName>
        <fullName evidence="1">Uncharacterized protein</fullName>
    </submittedName>
</protein>
<comment type="caution">
    <text evidence="1">The sequence shown here is derived from an EMBL/GenBank/DDBJ whole genome shotgun (WGS) entry which is preliminary data.</text>
</comment>